<evidence type="ECO:0000313" key="2">
    <source>
        <dbReference type="Proteomes" id="UP000800200"/>
    </source>
</evidence>
<organism evidence="1 2">
    <name type="scientific">Zopfia rhizophila CBS 207.26</name>
    <dbReference type="NCBI Taxonomy" id="1314779"/>
    <lineage>
        <taxon>Eukaryota</taxon>
        <taxon>Fungi</taxon>
        <taxon>Dikarya</taxon>
        <taxon>Ascomycota</taxon>
        <taxon>Pezizomycotina</taxon>
        <taxon>Dothideomycetes</taxon>
        <taxon>Dothideomycetes incertae sedis</taxon>
        <taxon>Zopfiaceae</taxon>
        <taxon>Zopfia</taxon>
    </lineage>
</organism>
<evidence type="ECO:0000313" key="1">
    <source>
        <dbReference type="EMBL" id="KAF2176516.1"/>
    </source>
</evidence>
<proteinExistence type="predicted"/>
<keyword evidence="2" id="KW-1185">Reference proteome</keyword>
<dbReference type="EMBL" id="ML994707">
    <property type="protein sequence ID" value="KAF2176516.1"/>
    <property type="molecule type" value="Genomic_DNA"/>
</dbReference>
<reference evidence="1" key="1">
    <citation type="journal article" date="2020" name="Stud. Mycol.">
        <title>101 Dothideomycetes genomes: a test case for predicting lifestyles and emergence of pathogens.</title>
        <authorList>
            <person name="Haridas S."/>
            <person name="Albert R."/>
            <person name="Binder M."/>
            <person name="Bloem J."/>
            <person name="Labutti K."/>
            <person name="Salamov A."/>
            <person name="Andreopoulos B."/>
            <person name="Baker S."/>
            <person name="Barry K."/>
            <person name="Bills G."/>
            <person name="Bluhm B."/>
            <person name="Cannon C."/>
            <person name="Castanera R."/>
            <person name="Culley D."/>
            <person name="Daum C."/>
            <person name="Ezra D."/>
            <person name="Gonzalez J."/>
            <person name="Henrissat B."/>
            <person name="Kuo A."/>
            <person name="Liang C."/>
            <person name="Lipzen A."/>
            <person name="Lutzoni F."/>
            <person name="Magnuson J."/>
            <person name="Mondo S."/>
            <person name="Nolan M."/>
            <person name="Ohm R."/>
            <person name="Pangilinan J."/>
            <person name="Park H.-J."/>
            <person name="Ramirez L."/>
            <person name="Alfaro M."/>
            <person name="Sun H."/>
            <person name="Tritt A."/>
            <person name="Yoshinaga Y."/>
            <person name="Zwiers L.-H."/>
            <person name="Turgeon B."/>
            <person name="Goodwin S."/>
            <person name="Spatafora J."/>
            <person name="Crous P."/>
            <person name="Grigoriev I."/>
        </authorList>
    </citation>
    <scope>NUCLEOTIDE SEQUENCE</scope>
    <source>
        <strain evidence="1">CBS 207.26</strain>
    </source>
</reference>
<gene>
    <name evidence="1" type="ORF">K469DRAFT_401253</name>
</gene>
<dbReference type="Proteomes" id="UP000800200">
    <property type="component" value="Unassembled WGS sequence"/>
</dbReference>
<dbReference type="AlphaFoldDB" id="A0A6A6DG01"/>
<protein>
    <submittedName>
        <fullName evidence="1">Uncharacterized protein</fullName>
    </submittedName>
</protein>
<accession>A0A6A6DG01</accession>
<sequence>MTLIPHLSSSCSDSHRRNWTRAEPALPLDLYASANHENASPSDEWRIMAPGGAACGPWREREKMDSPLTAVPRSEIWPLFY</sequence>
<name>A0A6A6DG01_9PEZI</name>